<dbReference type="HAMAP" id="MF_00061">
    <property type="entry name" value="IspE"/>
    <property type="match status" value="1"/>
</dbReference>
<dbReference type="InterPro" id="IPR014721">
    <property type="entry name" value="Ribsml_uS5_D2-typ_fold_subgr"/>
</dbReference>
<feature type="domain" description="GHMP kinase N-terminal" evidence="5">
    <location>
        <begin position="68"/>
        <end position="140"/>
    </location>
</feature>
<dbReference type="SUPFAM" id="SSF54211">
    <property type="entry name" value="Ribosomal protein S5 domain 2-like"/>
    <property type="match status" value="1"/>
</dbReference>
<dbReference type="Gene3D" id="3.30.70.890">
    <property type="entry name" value="GHMP kinase, C-terminal domain"/>
    <property type="match status" value="1"/>
</dbReference>
<dbReference type="PANTHER" id="PTHR43527">
    <property type="entry name" value="4-DIPHOSPHOCYTIDYL-2-C-METHYL-D-ERYTHRITOL KINASE, CHLOROPLASTIC"/>
    <property type="match status" value="1"/>
</dbReference>
<dbReference type="Pfam" id="PF00288">
    <property type="entry name" value="GHMP_kinases_N"/>
    <property type="match status" value="1"/>
</dbReference>
<accession>A0A381WKK7</accession>
<dbReference type="SUPFAM" id="SSF55060">
    <property type="entry name" value="GHMP Kinase, C-terminal domain"/>
    <property type="match status" value="1"/>
</dbReference>
<dbReference type="AlphaFoldDB" id="A0A381WKK7"/>
<gene>
    <name evidence="6" type="ORF">METZ01_LOCUS105863</name>
</gene>
<dbReference type="InterPro" id="IPR020568">
    <property type="entry name" value="Ribosomal_Su5_D2-typ_SF"/>
</dbReference>
<keyword evidence="2" id="KW-0547">Nucleotide-binding</keyword>
<dbReference type="InterPro" id="IPR004424">
    <property type="entry name" value="IspE"/>
</dbReference>
<name>A0A381WKK7_9ZZZZ</name>
<keyword evidence="1" id="KW-0808">Transferase</keyword>
<dbReference type="InterPro" id="IPR006204">
    <property type="entry name" value="GHMP_kinase_N_dom"/>
</dbReference>
<dbReference type="InterPro" id="IPR036554">
    <property type="entry name" value="GHMP_kinase_C_sf"/>
</dbReference>
<dbReference type="GO" id="GO:0016114">
    <property type="term" value="P:terpenoid biosynthetic process"/>
    <property type="evidence" value="ECO:0007669"/>
    <property type="project" value="InterPro"/>
</dbReference>
<sequence length="282" mass="32142">MKYDKINSQAKINLSLHVIKKLKNNYHNIESLVTFLKLSDDILVRKSSIQSHKVLFYGKFAKGINSQNTITKLLSILDKKNLLSNQKFEIKIKKNIPQKSGMGGGSMNAASILRYFIKKKIINISNAKVTKIANLIGSDVVLGLEKKNSILFNNGKIERINYKTNLHVLVAKPNINYSTRSIYLKVKNYSKPIYVSKNQLFFKINNLARSVNDLEDIVFKKYLSVKNLNFFLSNLPGVIFARMTGTGSAIVAYFKNKRTANNAAKIFMKKYRNYLFIVSKTI</sequence>
<dbReference type="EMBL" id="UINC01012094">
    <property type="protein sequence ID" value="SVA53009.1"/>
    <property type="molecule type" value="Genomic_DNA"/>
</dbReference>
<dbReference type="GO" id="GO:0050515">
    <property type="term" value="F:4-(cytidine 5'-diphospho)-2-C-methyl-D-erythritol kinase activity"/>
    <property type="evidence" value="ECO:0007669"/>
    <property type="project" value="InterPro"/>
</dbReference>
<evidence type="ECO:0000256" key="3">
    <source>
        <dbReference type="ARBA" id="ARBA00022777"/>
    </source>
</evidence>
<evidence type="ECO:0000313" key="6">
    <source>
        <dbReference type="EMBL" id="SVA53009.1"/>
    </source>
</evidence>
<keyword evidence="3" id="KW-0418">Kinase</keyword>
<keyword evidence="4" id="KW-0067">ATP-binding</keyword>
<evidence type="ECO:0000256" key="1">
    <source>
        <dbReference type="ARBA" id="ARBA00022679"/>
    </source>
</evidence>
<evidence type="ECO:0000259" key="5">
    <source>
        <dbReference type="Pfam" id="PF00288"/>
    </source>
</evidence>
<dbReference type="PANTHER" id="PTHR43527:SF2">
    <property type="entry name" value="4-DIPHOSPHOCYTIDYL-2-C-METHYL-D-ERYTHRITOL KINASE, CHLOROPLASTIC"/>
    <property type="match status" value="1"/>
</dbReference>
<evidence type="ECO:0000256" key="2">
    <source>
        <dbReference type="ARBA" id="ARBA00022741"/>
    </source>
</evidence>
<organism evidence="6">
    <name type="scientific">marine metagenome</name>
    <dbReference type="NCBI Taxonomy" id="408172"/>
    <lineage>
        <taxon>unclassified sequences</taxon>
        <taxon>metagenomes</taxon>
        <taxon>ecological metagenomes</taxon>
    </lineage>
</organism>
<protein>
    <recommendedName>
        <fullName evidence="5">GHMP kinase N-terminal domain-containing protein</fullName>
    </recommendedName>
</protein>
<proteinExistence type="inferred from homology"/>
<dbReference type="GO" id="GO:0005524">
    <property type="term" value="F:ATP binding"/>
    <property type="evidence" value="ECO:0007669"/>
    <property type="project" value="UniProtKB-KW"/>
</dbReference>
<dbReference type="Gene3D" id="3.30.230.10">
    <property type="match status" value="1"/>
</dbReference>
<reference evidence="6" key="1">
    <citation type="submission" date="2018-05" db="EMBL/GenBank/DDBJ databases">
        <authorList>
            <person name="Lanie J.A."/>
            <person name="Ng W.-L."/>
            <person name="Kazmierczak K.M."/>
            <person name="Andrzejewski T.M."/>
            <person name="Davidsen T.M."/>
            <person name="Wayne K.J."/>
            <person name="Tettelin H."/>
            <person name="Glass J.I."/>
            <person name="Rusch D."/>
            <person name="Podicherti R."/>
            <person name="Tsui H.-C.T."/>
            <person name="Winkler M.E."/>
        </authorList>
    </citation>
    <scope>NUCLEOTIDE SEQUENCE</scope>
</reference>
<dbReference type="PIRSF" id="PIRSF010376">
    <property type="entry name" value="IspE"/>
    <property type="match status" value="1"/>
</dbReference>
<evidence type="ECO:0000256" key="4">
    <source>
        <dbReference type="ARBA" id="ARBA00022840"/>
    </source>
</evidence>